<dbReference type="OrthoDB" id="21470at2759"/>
<dbReference type="SMART" id="SM00443">
    <property type="entry name" value="G_patch"/>
    <property type="match status" value="1"/>
</dbReference>
<feature type="domain" description="R3H" evidence="11">
    <location>
        <begin position="521"/>
        <end position="583"/>
    </location>
</feature>
<dbReference type="InterPro" id="IPR000467">
    <property type="entry name" value="G_patch_dom"/>
</dbReference>
<reference evidence="12 13" key="1">
    <citation type="journal article" date="2018" name="Mol. Ecol.">
        <title>The obligate alkalophilic soda-lake fungus Sodiomyces alkalinus has shifted to a protein diet.</title>
        <authorList>
            <person name="Grum-Grzhimaylo A.A."/>
            <person name="Falkoski D.L."/>
            <person name="van den Heuvel J."/>
            <person name="Valero-Jimenez C.A."/>
            <person name="Min B."/>
            <person name="Choi I.G."/>
            <person name="Lipzen A."/>
            <person name="Daum C.G."/>
            <person name="Aanen D.K."/>
            <person name="Tsang A."/>
            <person name="Henrissat B."/>
            <person name="Bilanenko E.N."/>
            <person name="de Vries R.P."/>
            <person name="van Kan J.A.L."/>
            <person name="Grigoriev I.V."/>
            <person name="Debets A.J.M."/>
        </authorList>
    </citation>
    <scope>NUCLEOTIDE SEQUENCE [LARGE SCALE GENOMIC DNA]</scope>
    <source>
        <strain evidence="12 13">F11</strain>
    </source>
</reference>
<evidence type="ECO:0000313" key="13">
    <source>
        <dbReference type="Proteomes" id="UP000272025"/>
    </source>
</evidence>
<dbReference type="Pfam" id="PF01585">
    <property type="entry name" value="G-patch"/>
    <property type="match status" value="1"/>
</dbReference>
<evidence type="ECO:0000259" key="11">
    <source>
        <dbReference type="PROSITE" id="PS51061"/>
    </source>
</evidence>
<dbReference type="GO" id="GO:0006397">
    <property type="term" value="P:mRNA processing"/>
    <property type="evidence" value="ECO:0007669"/>
    <property type="project" value="UniProtKB-KW"/>
</dbReference>
<keyword evidence="13" id="KW-1185">Reference proteome</keyword>
<name>A0A3N2PTU3_SODAK</name>
<dbReference type="SUPFAM" id="SSF82708">
    <property type="entry name" value="R3H domain"/>
    <property type="match status" value="1"/>
</dbReference>
<organism evidence="12 13">
    <name type="scientific">Sodiomyces alkalinus (strain CBS 110278 / VKM F-3762 / F11)</name>
    <name type="common">Alkaliphilic filamentous fungus</name>
    <dbReference type="NCBI Taxonomy" id="1314773"/>
    <lineage>
        <taxon>Eukaryota</taxon>
        <taxon>Fungi</taxon>
        <taxon>Dikarya</taxon>
        <taxon>Ascomycota</taxon>
        <taxon>Pezizomycotina</taxon>
        <taxon>Sordariomycetes</taxon>
        <taxon>Hypocreomycetidae</taxon>
        <taxon>Glomerellales</taxon>
        <taxon>Plectosphaerellaceae</taxon>
        <taxon>Sodiomyces</taxon>
    </lineage>
</organism>
<evidence type="ECO:0000256" key="2">
    <source>
        <dbReference type="ARBA" id="ARBA00004496"/>
    </source>
</evidence>
<dbReference type="InterPro" id="IPR001374">
    <property type="entry name" value="R3H_dom"/>
</dbReference>
<comment type="subcellular location">
    <subcellularLocation>
        <location evidence="2">Cytoplasm</location>
    </subcellularLocation>
    <subcellularLocation>
        <location evidence="1">Nucleus</location>
    </subcellularLocation>
</comment>
<dbReference type="InterPro" id="IPR034082">
    <property type="entry name" value="R3H_G-patch"/>
</dbReference>
<keyword evidence="7" id="KW-0508">mRNA splicing</keyword>
<dbReference type="Gene3D" id="3.30.1370.50">
    <property type="entry name" value="R3H-like domain"/>
    <property type="match status" value="1"/>
</dbReference>
<feature type="compositionally biased region" description="Basic residues" evidence="9">
    <location>
        <begin position="1"/>
        <end position="10"/>
    </location>
</feature>
<dbReference type="CDD" id="cd02646">
    <property type="entry name" value="R3H_G-patch"/>
    <property type="match status" value="1"/>
</dbReference>
<gene>
    <name evidence="12" type="ORF">SODALDRAFT_333688</name>
</gene>
<dbReference type="EMBL" id="ML119056">
    <property type="protein sequence ID" value="ROT37923.1"/>
    <property type="molecule type" value="Genomic_DNA"/>
</dbReference>
<dbReference type="SMART" id="SM00393">
    <property type="entry name" value="R3H"/>
    <property type="match status" value="1"/>
</dbReference>
<dbReference type="InterPro" id="IPR051189">
    <property type="entry name" value="Splicing_assoc_domain"/>
</dbReference>
<dbReference type="PROSITE" id="PS51061">
    <property type="entry name" value="R3H"/>
    <property type="match status" value="1"/>
</dbReference>
<evidence type="ECO:0000259" key="10">
    <source>
        <dbReference type="PROSITE" id="PS50174"/>
    </source>
</evidence>
<feature type="domain" description="G-patch" evidence="10">
    <location>
        <begin position="647"/>
        <end position="690"/>
    </location>
</feature>
<feature type="compositionally biased region" description="Basic residues" evidence="9">
    <location>
        <begin position="301"/>
        <end position="310"/>
    </location>
</feature>
<feature type="compositionally biased region" description="Polar residues" evidence="9">
    <location>
        <begin position="23"/>
        <end position="43"/>
    </location>
</feature>
<dbReference type="GO" id="GO:0008380">
    <property type="term" value="P:RNA splicing"/>
    <property type="evidence" value="ECO:0007669"/>
    <property type="project" value="UniProtKB-KW"/>
</dbReference>
<sequence length="690" mass="75770">MPRSSTKRGGYRASPRNGKFRISTKSDCPASNQQELRGSSTAFTLADEARSTAHGQDAWSRESRLRSRPVCFVSAGAVDPTGQLEQQLQQKASNALEELSQRSNEHEDEPASNMTPKSGPATATLETELTKSSYSFESISRSDQGQLETSVSRSASNIPAAPSGLDLMSGYLEPKSIVASEADVPGSSKTNSDPASLSLFFVDTTRDSSYRDRIPVQGTTSYASDDPDADSSEEVILFKGRNHPRKPKSPVAQAFDLAKLRSEIHVVSEAACTSAIKRTLEDDSPKTFHNHEPASKNISKEKRRKARKKCITRPRSVVKKEDEVLADYIANMRQYESEDKADLSDLDGLIRTLDSTQKESPIEDHCLAGGTGAEQRVEMSSGISLGNFDAEMRTTDATRSHDTEPADKDSPPSIHSPSDDDIAEEEDFVAMCSLNRMGIGPVDTDYMSWDVTPESRRKQKKSKLPQFGISDSELEGQMQTAFNRNRLKKAERKRERQELRALGLLGRKTEPQDLRAKYPHRMALDQIADELRSFLLGAQSSSTLPPMDNHARKVIHELANKFYIKSKSTGAGNQRRPTLTRTVRTFKYSEDVFDVAISQVARKYYPTRDIAGSTALQKSSGRRGAGHSATSYRDGEVVGGSAPELGQENRGRAMLERMGWSNGTALGTMTNKGILQPVAHVVKLGKAGLG</sequence>
<feature type="compositionally biased region" description="Basic and acidic residues" evidence="9">
    <location>
        <begin position="283"/>
        <end position="300"/>
    </location>
</feature>
<feature type="compositionally biased region" description="Polar residues" evidence="9">
    <location>
        <begin position="124"/>
        <end position="157"/>
    </location>
</feature>
<dbReference type="STRING" id="1314773.A0A3N2PTU3"/>
<feature type="region of interest" description="Disordered" evidence="9">
    <location>
        <begin position="1"/>
        <end position="65"/>
    </location>
</feature>
<dbReference type="RefSeq" id="XP_028465729.1">
    <property type="nucleotide sequence ID" value="XM_028612047.1"/>
</dbReference>
<dbReference type="InterPro" id="IPR036867">
    <property type="entry name" value="R3H_dom_sf"/>
</dbReference>
<dbReference type="GO" id="GO:0005634">
    <property type="term" value="C:nucleus"/>
    <property type="evidence" value="ECO:0007669"/>
    <property type="project" value="UniProtKB-SubCell"/>
</dbReference>
<comment type="similarity">
    <text evidence="3">Belongs to the SQS1 family.</text>
</comment>
<keyword evidence="8" id="KW-0539">Nucleus</keyword>
<protein>
    <recommendedName>
        <fullName evidence="4">Protein SQS1</fullName>
    </recommendedName>
</protein>
<evidence type="ECO:0000256" key="3">
    <source>
        <dbReference type="ARBA" id="ARBA00010306"/>
    </source>
</evidence>
<dbReference type="Proteomes" id="UP000272025">
    <property type="component" value="Unassembled WGS sequence"/>
</dbReference>
<evidence type="ECO:0000256" key="5">
    <source>
        <dbReference type="ARBA" id="ARBA00022490"/>
    </source>
</evidence>
<evidence type="ECO:0000313" key="12">
    <source>
        <dbReference type="EMBL" id="ROT37923.1"/>
    </source>
</evidence>
<evidence type="ECO:0000256" key="9">
    <source>
        <dbReference type="SAM" id="MobiDB-lite"/>
    </source>
</evidence>
<dbReference type="GO" id="GO:0005737">
    <property type="term" value="C:cytoplasm"/>
    <property type="evidence" value="ECO:0007669"/>
    <property type="project" value="UniProtKB-SubCell"/>
</dbReference>
<feature type="region of interest" description="Disordered" evidence="9">
    <location>
        <begin position="212"/>
        <end position="250"/>
    </location>
</feature>
<evidence type="ECO:0000256" key="8">
    <source>
        <dbReference type="ARBA" id="ARBA00023242"/>
    </source>
</evidence>
<keyword evidence="6" id="KW-0507">mRNA processing</keyword>
<evidence type="ECO:0000256" key="1">
    <source>
        <dbReference type="ARBA" id="ARBA00004123"/>
    </source>
</evidence>
<dbReference type="PANTHER" id="PTHR14195">
    <property type="entry name" value="G PATCH DOMAIN CONTAINING PROTEIN 2"/>
    <property type="match status" value="1"/>
</dbReference>
<feature type="region of interest" description="Disordered" evidence="9">
    <location>
        <begin position="283"/>
        <end position="310"/>
    </location>
</feature>
<evidence type="ECO:0000256" key="7">
    <source>
        <dbReference type="ARBA" id="ARBA00023187"/>
    </source>
</evidence>
<feature type="region of interest" description="Disordered" evidence="9">
    <location>
        <begin position="86"/>
        <end position="166"/>
    </location>
</feature>
<evidence type="ECO:0000256" key="6">
    <source>
        <dbReference type="ARBA" id="ARBA00022664"/>
    </source>
</evidence>
<dbReference type="Pfam" id="PF01424">
    <property type="entry name" value="R3H"/>
    <property type="match status" value="1"/>
</dbReference>
<keyword evidence="5" id="KW-0963">Cytoplasm</keyword>
<feature type="region of interest" description="Disordered" evidence="9">
    <location>
        <begin position="615"/>
        <end position="647"/>
    </location>
</feature>
<proteinExistence type="inferred from homology"/>
<evidence type="ECO:0000256" key="4">
    <source>
        <dbReference type="ARBA" id="ARBA00018964"/>
    </source>
</evidence>
<dbReference type="PROSITE" id="PS50174">
    <property type="entry name" value="G_PATCH"/>
    <property type="match status" value="1"/>
</dbReference>
<dbReference type="GeneID" id="39580525"/>
<dbReference type="AlphaFoldDB" id="A0A3N2PTU3"/>
<dbReference type="GO" id="GO:0003676">
    <property type="term" value="F:nucleic acid binding"/>
    <property type="evidence" value="ECO:0007669"/>
    <property type="project" value="UniProtKB-UniRule"/>
</dbReference>
<feature type="compositionally biased region" description="Basic and acidic residues" evidence="9">
    <location>
        <begin position="396"/>
        <end position="410"/>
    </location>
</feature>
<feature type="region of interest" description="Disordered" evidence="9">
    <location>
        <begin position="396"/>
        <end position="420"/>
    </location>
</feature>
<accession>A0A3N2PTU3</accession>